<evidence type="ECO:0000256" key="1">
    <source>
        <dbReference type="ARBA" id="ARBA00023122"/>
    </source>
</evidence>
<organism evidence="4 5">
    <name type="scientific">Fictibacillus solisalsi</name>
    <dbReference type="NCBI Taxonomy" id="459525"/>
    <lineage>
        <taxon>Bacteria</taxon>
        <taxon>Bacillati</taxon>
        <taxon>Bacillota</taxon>
        <taxon>Bacilli</taxon>
        <taxon>Bacillales</taxon>
        <taxon>Fictibacillaceae</taxon>
        <taxon>Fictibacillus</taxon>
    </lineage>
</organism>
<feature type="domain" description="CBS" evidence="3">
    <location>
        <begin position="7"/>
        <end position="66"/>
    </location>
</feature>
<evidence type="ECO:0000313" key="5">
    <source>
        <dbReference type="Proteomes" id="UP000199544"/>
    </source>
</evidence>
<dbReference type="Proteomes" id="UP000199544">
    <property type="component" value="Unassembled WGS sequence"/>
</dbReference>
<reference evidence="5" key="1">
    <citation type="submission" date="2016-10" db="EMBL/GenBank/DDBJ databases">
        <authorList>
            <person name="Varghese N."/>
            <person name="Submissions S."/>
        </authorList>
    </citation>
    <scope>NUCLEOTIDE SEQUENCE [LARGE SCALE GENOMIC DNA]</scope>
    <source>
        <strain evidence="5">CGMCC 1.6854</strain>
    </source>
</reference>
<dbReference type="OrthoDB" id="1706107at2"/>
<protein>
    <submittedName>
        <fullName evidence="4">CBS domain-containing protein</fullName>
    </submittedName>
</protein>
<dbReference type="EMBL" id="FNHW01000001">
    <property type="protein sequence ID" value="SDM78105.1"/>
    <property type="molecule type" value="Genomic_DNA"/>
</dbReference>
<keyword evidence="1 2" id="KW-0129">CBS domain</keyword>
<dbReference type="RefSeq" id="WP_090234133.1">
    <property type="nucleotide sequence ID" value="NZ_FNHW01000001.1"/>
</dbReference>
<dbReference type="STRING" id="459525.SAMN04488137_1900"/>
<dbReference type="InterPro" id="IPR000644">
    <property type="entry name" value="CBS_dom"/>
</dbReference>
<dbReference type="Pfam" id="PF00571">
    <property type="entry name" value="CBS"/>
    <property type="match status" value="1"/>
</dbReference>
<dbReference type="PROSITE" id="PS51371">
    <property type="entry name" value="CBS"/>
    <property type="match status" value="1"/>
</dbReference>
<dbReference type="CDD" id="cd02205">
    <property type="entry name" value="CBS_pair_SF"/>
    <property type="match status" value="1"/>
</dbReference>
<sequence length="210" mass="24232">MFVKSHMIPLRKTHFIQKSASVQEALDLMEKLDLDGIPVVEEKRYQGIITRHFIYEACFLSSLSKEQFLLKTRAGEIARYKNQAVSEDEMFEQTLLMVNDMPIVAVADKHNVLLGIITRYDVLEQFQSAFGMKMPGVRISFASLEAEGRIARLSEITKQFHENIISLTTFDETDKLVRRMVMKVEKTPNLKKFTEKLSQSGFRILSIHED</sequence>
<name>A0A1G9W221_9BACL</name>
<evidence type="ECO:0000256" key="2">
    <source>
        <dbReference type="PROSITE-ProRule" id="PRU00703"/>
    </source>
</evidence>
<dbReference type="PANTHER" id="PTHR43080">
    <property type="entry name" value="CBS DOMAIN-CONTAINING PROTEIN CBSX3, MITOCHONDRIAL"/>
    <property type="match status" value="1"/>
</dbReference>
<dbReference type="InterPro" id="IPR046342">
    <property type="entry name" value="CBS_dom_sf"/>
</dbReference>
<dbReference type="InterPro" id="IPR051257">
    <property type="entry name" value="Diverse_CBS-Domain"/>
</dbReference>
<proteinExistence type="predicted"/>
<evidence type="ECO:0000259" key="3">
    <source>
        <dbReference type="PROSITE" id="PS51371"/>
    </source>
</evidence>
<dbReference type="Gene3D" id="3.10.580.10">
    <property type="entry name" value="CBS-domain"/>
    <property type="match status" value="1"/>
</dbReference>
<dbReference type="PANTHER" id="PTHR43080:SF2">
    <property type="entry name" value="CBS DOMAIN-CONTAINING PROTEIN"/>
    <property type="match status" value="1"/>
</dbReference>
<keyword evidence="5" id="KW-1185">Reference proteome</keyword>
<accession>A0A1G9W221</accession>
<evidence type="ECO:0000313" key="4">
    <source>
        <dbReference type="EMBL" id="SDM78105.1"/>
    </source>
</evidence>
<gene>
    <name evidence="4" type="ORF">SAMN04488137_1900</name>
</gene>
<dbReference type="AlphaFoldDB" id="A0A1G9W221"/>
<dbReference type="SUPFAM" id="SSF54631">
    <property type="entry name" value="CBS-domain pair"/>
    <property type="match status" value="1"/>
</dbReference>